<organism evidence="2 3">
    <name type="scientific">Roridomyces roridus</name>
    <dbReference type="NCBI Taxonomy" id="1738132"/>
    <lineage>
        <taxon>Eukaryota</taxon>
        <taxon>Fungi</taxon>
        <taxon>Dikarya</taxon>
        <taxon>Basidiomycota</taxon>
        <taxon>Agaricomycotina</taxon>
        <taxon>Agaricomycetes</taxon>
        <taxon>Agaricomycetidae</taxon>
        <taxon>Agaricales</taxon>
        <taxon>Marasmiineae</taxon>
        <taxon>Mycenaceae</taxon>
        <taxon>Roridomyces</taxon>
    </lineage>
</organism>
<evidence type="ECO:0000313" key="2">
    <source>
        <dbReference type="EMBL" id="KAJ7612197.1"/>
    </source>
</evidence>
<feature type="compositionally biased region" description="Polar residues" evidence="1">
    <location>
        <begin position="120"/>
        <end position="129"/>
    </location>
</feature>
<protein>
    <submittedName>
        <fullName evidence="2">Uncharacterized protein</fullName>
    </submittedName>
</protein>
<sequence length="147" mass="15736">MFSRSLLRPTSLVSRRLGATSYSATAAQRSSHTSDSYSKEVDSSPASDSTIHRVDPSSENVQKPHEPPSGRWSATGVDAGVKHAQGKGETGMDEYRTMDAAERPYAAPGEKDRYGATHGDPQQETSTRNSQQGPQGSDSGGRKPEGR</sequence>
<comment type="caution">
    <text evidence="2">The sequence shown here is derived from an EMBL/GenBank/DDBJ whole genome shotgun (WGS) entry which is preliminary data.</text>
</comment>
<feature type="compositionally biased region" description="Basic and acidic residues" evidence="1">
    <location>
        <begin position="50"/>
        <end position="68"/>
    </location>
</feature>
<dbReference type="EMBL" id="JARKIF010000031">
    <property type="protein sequence ID" value="KAJ7612197.1"/>
    <property type="molecule type" value="Genomic_DNA"/>
</dbReference>
<dbReference type="Proteomes" id="UP001221142">
    <property type="component" value="Unassembled WGS sequence"/>
</dbReference>
<dbReference type="AlphaFoldDB" id="A0AAD7B6Q9"/>
<keyword evidence="3" id="KW-1185">Reference proteome</keyword>
<gene>
    <name evidence="2" type="ORF">FB45DRAFT_940081</name>
</gene>
<accession>A0AAD7B6Q9</accession>
<name>A0AAD7B6Q9_9AGAR</name>
<reference evidence="2" key="1">
    <citation type="submission" date="2023-03" db="EMBL/GenBank/DDBJ databases">
        <title>Massive genome expansion in bonnet fungi (Mycena s.s.) driven by repeated elements and novel gene families across ecological guilds.</title>
        <authorList>
            <consortium name="Lawrence Berkeley National Laboratory"/>
            <person name="Harder C.B."/>
            <person name="Miyauchi S."/>
            <person name="Viragh M."/>
            <person name="Kuo A."/>
            <person name="Thoen E."/>
            <person name="Andreopoulos B."/>
            <person name="Lu D."/>
            <person name="Skrede I."/>
            <person name="Drula E."/>
            <person name="Henrissat B."/>
            <person name="Morin E."/>
            <person name="Kohler A."/>
            <person name="Barry K."/>
            <person name="LaButti K."/>
            <person name="Morin E."/>
            <person name="Salamov A."/>
            <person name="Lipzen A."/>
            <person name="Mereny Z."/>
            <person name="Hegedus B."/>
            <person name="Baldrian P."/>
            <person name="Stursova M."/>
            <person name="Weitz H."/>
            <person name="Taylor A."/>
            <person name="Grigoriev I.V."/>
            <person name="Nagy L.G."/>
            <person name="Martin F."/>
            <person name="Kauserud H."/>
        </authorList>
    </citation>
    <scope>NUCLEOTIDE SEQUENCE</scope>
    <source>
        <strain evidence="2">9284</strain>
    </source>
</reference>
<evidence type="ECO:0000256" key="1">
    <source>
        <dbReference type="SAM" id="MobiDB-lite"/>
    </source>
</evidence>
<feature type="compositionally biased region" description="Polar residues" evidence="1">
    <location>
        <begin position="20"/>
        <end position="36"/>
    </location>
</feature>
<proteinExistence type="predicted"/>
<evidence type="ECO:0000313" key="3">
    <source>
        <dbReference type="Proteomes" id="UP001221142"/>
    </source>
</evidence>
<feature type="compositionally biased region" description="Basic and acidic residues" evidence="1">
    <location>
        <begin position="93"/>
        <end position="102"/>
    </location>
</feature>
<feature type="region of interest" description="Disordered" evidence="1">
    <location>
        <begin position="1"/>
        <end position="147"/>
    </location>
</feature>